<dbReference type="AlphaFoldDB" id="A0A370B7U2"/>
<dbReference type="OrthoDB" id="3847058at2"/>
<feature type="signal peptide" evidence="2">
    <location>
        <begin position="1"/>
        <end position="24"/>
    </location>
</feature>
<reference evidence="3 4" key="1">
    <citation type="submission" date="2018-07" db="EMBL/GenBank/DDBJ databases">
        <title>Streptomyces species from bats.</title>
        <authorList>
            <person name="Dunlap C."/>
        </authorList>
    </citation>
    <scope>NUCLEOTIDE SEQUENCE [LARGE SCALE GENOMIC DNA]</scope>
    <source>
        <strain evidence="3 4">AC230</strain>
    </source>
</reference>
<protein>
    <submittedName>
        <fullName evidence="3">DUF3344 domain-containing protein</fullName>
    </submittedName>
</protein>
<dbReference type="Proteomes" id="UP000253741">
    <property type="component" value="Unassembled WGS sequence"/>
</dbReference>
<organism evidence="3 4">
    <name type="scientific">Streptomyces corynorhini</name>
    <dbReference type="NCBI Taxonomy" id="2282652"/>
    <lineage>
        <taxon>Bacteria</taxon>
        <taxon>Bacillati</taxon>
        <taxon>Actinomycetota</taxon>
        <taxon>Actinomycetes</taxon>
        <taxon>Kitasatosporales</taxon>
        <taxon>Streptomycetaceae</taxon>
        <taxon>Streptomyces</taxon>
    </lineage>
</organism>
<gene>
    <name evidence="3" type="ORF">DVH02_12195</name>
</gene>
<keyword evidence="4" id="KW-1185">Reference proteome</keyword>
<keyword evidence="2" id="KW-0732">Signal</keyword>
<sequence>MRNSVFLAVGRGVLCVLAALTLSAAGYPAAPPSPAGADGEPRAAAEERSRIPFTRRFDAVQHGGIVRAANAAVGCRAEGPGADPACAAARDGGNAAGRQFDMGYADVDDDPRTYNSTRAELRLPDRARVNYARLYWGANLRVGEQKPPADSGRVLFAEPGGQYKEVLADTPIGHRAGGGADAFQASADVTALVRDSGPGMYTVAQINVAMGRSAVGAWGGWTLVVAYKKDDAPLRRLSVWDGFEALDARHREVGVDLGGPRVAARAGGRLGVVAYNGARGVKGDALAVETGNGKGVLLGNKDNPSDDVMNSSITDFDSGPIKRRPAYLNTLGYDSDVFDLRGALASGADRLSVRISTEKNPLWIGVLFAEADVRY</sequence>
<evidence type="ECO:0000313" key="4">
    <source>
        <dbReference type="Proteomes" id="UP000253741"/>
    </source>
</evidence>
<proteinExistence type="predicted"/>
<evidence type="ECO:0000256" key="2">
    <source>
        <dbReference type="SAM" id="SignalP"/>
    </source>
</evidence>
<feature type="chain" id="PRO_5039485983" evidence="2">
    <location>
        <begin position="25"/>
        <end position="375"/>
    </location>
</feature>
<feature type="region of interest" description="Disordered" evidence="1">
    <location>
        <begin position="30"/>
        <end position="50"/>
    </location>
</feature>
<evidence type="ECO:0000313" key="3">
    <source>
        <dbReference type="EMBL" id="RDG37870.1"/>
    </source>
</evidence>
<comment type="caution">
    <text evidence="3">The sequence shown here is derived from an EMBL/GenBank/DDBJ whole genome shotgun (WGS) entry which is preliminary data.</text>
</comment>
<dbReference type="EMBL" id="QQNA01000083">
    <property type="protein sequence ID" value="RDG37870.1"/>
    <property type="molecule type" value="Genomic_DNA"/>
</dbReference>
<accession>A0A370B7U2</accession>
<name>A0A370B7U2_9ACTN</name>
<evidence type="ECO:0000256" key="1">
    <source>
        <dbReference type="SAM" id="MobiDB-lite"/>
    </source>
</evidence>
<feature type="compositionally biased region" description="Basic and acidic residues" evidence="1">
    <location>
        <begin position="39"/>
        <end position="50"/>
    </location>
</feature>